<protein>
    <recommendedName>
        <fullName evidence="4">Reverse transcriptase domain-containing protein</fullName>
    </recommendedName>
</protein>
<dbReference type="AlphaFoldDB" id="A0A0C2YA26"/>
<evidence type="ECO:0008006" key="4">
    <source>
        <dbReference type="Google" id="ProtNLM"/>
    </source>
</evidence>
<reference evidence="3" key="2">
    <citation type="submission" date="2015-01" db="EMBL/GenBank/DDBJ databases">
        <title>Evolutionary Origins and Diversification of the Mycorrhizal Mutualists.</title>
        <authorList>
            <consortium name="DOE Joint Genome Institute"/>
            <consortium name="Mycorrhizal Genomics Consortium"/>
            <person name="Kohler A."/>
            <person name="Kuo A."/>
            <person name="Nagy L.G."/>
            <person name="Floudas D."/>
            <person name="Copeland A."/>
            <person name="Barry K.W."/>
            <person name="Cichocki N."/>
            <person name="Veneault-Fourrey C."/>
            <person name="LaButti K."/>
            <person name="Lindquist E.A."/>
            <person name="Lipzen A."/>
            <person name="Lundell T."/>
            <person name="Morin E."/>
            <person name="Murat C."/>
            <person name="Riley R."/>
            <person name="Ohm R."/>
            <person name="Sun H."/>
            <person name="Tunlid A."/>
            <person name="Henrissat B."/>
            <person name="Grigoriev I.V."/>
            <person name="Hibbett D.S."/>
            <person name="Martin F."/>
        </authorList>
    </citation>
    <scope>NUCLEOTIDE SEQUENCE [LARGE SCALE GENOMIC DNA]</scope>
    <source>
        <strain evidence="3">h7</strain>
    </source>
</reference>
<feature type="compositionally biased region" description="Low complexity" evidence="1">
    <location>
        <begin position="787"/>
        <end position="797"/>
    </location>
</feature>
<gene>
    <name evidence="2" type="ORF">M413DRAFT_448152</name>
</gene>
<sequence length="961" mass="108957">MASTTSTKSSFGQTLQFITDIKLQELEKQRVAYQARAKVIDEASALGENGDIIKRVEVLAKAIKSWSGSGSVKDLKEVGGKLNLTNLEFWLQQAKKDPSFSQETAQGWVEILEEHIRHNLTRFDAAKLFGVLFNEWLASGDSVALTYQAGDDDNDLPDAASEAASSDFVEVGRKELYEQKEKFQSIIFEDHPIDVEKLKEYLEGLFDSEEGTNALEKLRKEIKSFSKWLQRAVITTYDVKNAIKGLLASGLMNEEKRTTLKAFEENPTVLDEVASVLNMRMASLDSWSWPKEGIVVEFRRHLNGKYRAFTDPEIIDALLLHHIGFFWQVKLKAALRRIFDSKAWTRPQPPNAKVREQWKEQLRGDDGASSIESVRNATRRDNFFLAQLQDKAAIAKPYDDLVDAPERKRGPTKDTTLGPAELRQKLLHIMTTECYLNTALHGTHATVCSDLEWFGPSLPHSSILTVLEFFGMSKTWLDFYKTFLAAPLRFTGESETRTRKRGTPISYALSVVCGEAIIFIMDFAVNQRATGVFLYRMHDDLWLWDADASKVASGWAAMNTYADLVGLKFNQKKTGSAYVGTPSEASAALPKGDIRWGFLKFDAAESRFLLDQAEVDLHITEMRRQLASTKSVFGWVNAYNKYLTFFLRNFGGLPANCFGKAHVVSLIDTLARIQRELFPESAESVGGGGAVGYLRKTLKDRFDVTDLPEGYFYFPITSGGLELRNAMLELLSLEKRDKPLATYGDNKAAGHDEKDADADSESSRSDNDSDDDDDDENIPSSYKNVDSDNSSEWTSESSELDDDDEDDFDEEKVTAEELFTKRIEHDRREYKRTKEVWDQDSDNRRAKQHLLLQLESDSFMTFEGFTALRESWRSTWGDAYRHMLASPSIRPVSIVPNIRQLVDDAESSKPWRTLDWYEKWVVSMYGGEFVKKYGSLEAVDPNLIPIGMVQLFRSSRMKLDQ</sequence>
<dbReference type="HOGENOM" id="CLU_008952_0_0_1"/>
<organism evidence="2 3">
    <name type="scientific">Hebeloma cylindrosporum</name>
    <dbReference type="NCBI Taxonomy" id="76867"/>
    <lineage>
        <taxon>Eukaryota</taxon>
        <taxon>Fungi</taxon>
        <taxon>Dikarya</taxon>
        <taxon>Basidiomycota</taxon>
        <taxon>Agaricomycotina</taxon>
        <taxon>Agaricomycetes</taxon>
        <taxon>Agaricomycetidae</taxon>
        <taxon>Agaricales</taxon>
        <taxon>Agaricineae</taxon>
        <taxon>Hymenogastraceae</taxon>
        <taxon>Hebeloma</taxon>
    </lineage>
</organism>
<evidence type="ECO:0000256" key="1">
    <source>
        <dbReference type="SAM" id="MobiDB-lite"/>
    </source>
</evidence>
<keyword evidence="3" id="KW-1185">Reference proteome</keyword>
<evidence type="ECO:0000313" key="2">
    <source>
        <dbReference type="EMBL" id="KIM37882.1"/>
    </source>
</evidence>
<dbReference type="STRING" id="686832.A0A0C2YA26"/>
<dbReference type="Proteomes" id="UP000053424">
    <property type="component" value="Unassembled WGS sequence"/>
</dbReference>
<dbReference type="PANTHER" id="PTHR37015">
    <property type="entry name" value="REVERSE TRANSCRIPTASE DOMAIN-CONTAINING PROTEIN"/>
    <property type="match status" value="1"/>
</dbReference>
<accession>A0A0C2YA26</accession>
<name>A0A0C2YA26_HEBCY</name>
<feature type="compositionally biased region" description="Acidic residues" evidence="1">
    <location>
        <begin position="798"/>
        <end position="810"/>
    </location>
</feature>
<feature type="compositionally biased region" description="Acidic residues" evidence="1">
    <location>
        <begin position="768"/>
        <end position="777"/>
    </location>
</feature>
<proteinExistence type="predicted"/>
<dbReference type="EMBL" id="KN831794">
    <property type="protein sequence ID" value="KIM37882.1"/>
    <property type="molecule type" value="Genomic_DNA"/>
</dbReference>
<reference evidence="2 3" key="1">
    <citation type="submission" date="2014-04" db="EMBL/GenBank/DDBJ databases">
        <authorList>
            <consortium name="DOE Joint Genome Institute"/>
            <person name="Kuo A."/>
            <person name="Gay G."/>
            <person name="Dore J."/>
            <person name="Kohler A."/>
            <person name="Nagy L.G."/>
            <person name="Floudas D."/>
            <person name="Copeland A."/>
            <person name="Barry K.W."/>
            <person name="Cichocki N."/>
            <person name="Veneault-Fourrey C."/>
            <person name="LaButti K."/>
            <person name="Lindquist E.A."/>
            <person name="Lipzen A."/>
            <person name="Lundell T."/>
            <person name="Morin E."/>
            <person name="Murat C."/>
            <person name="Sun H."/>
            <person name="Tunlid A."/>
            <person name="Henrissat B."/>
            <person name="Grigoriev I.V."/>
            <person name="Hibbett D.S."/>
            <person name="Martin F."/>
            <person name="Nordberg H.P."/>
            <person name="Cantor M.N."/>
            <person name="Hua S.X."/>
        </authorList>
    </citation>
    <scope>NUCLEOTIDE SEQUENCE [LARGE SCALE GENOMIC DNA]</scope>
    <source>
        <strain evidence="3">h7</strain>
    </source>
</reference>
<dbReference type="PANTHER" id="PTHR37015:SF2">
    <property type="entry name" value="REVERSE TRANSCRIPTASE DOMAIN-CONTAINING PROTEIN"/>
    <property type="match status" value="1"/>
</dbReference>
<feature type="region of interest" description="Disordered" evidence="1">
    <location>
        <begin position="741"/>
        <end position="810"/>
    </location>
</feature>
<dbReference type="OrthoDB" id="74545at2759"/>
<evidence type="ECO:0000313" key="3">
    <source>
        <dbReference type="Proteomes" id="UP000053424"/>
    </source>
</evidence>